<comment type="caution">
    <text evidence="3">The sequence shown here is derived from an EMBL/GenBank/DDBJ whole genome shotgun (WGS) entry which is preliminary data.</text>
</comment>
<protein>
    <submittedName>
        <fullName evidence="3">DnaD domain protein</fullName>
    </submittedName>
</protein>
<dbReference type="Proteomes" id="UP001281447">
    <property type="component" value="Unassembled WGS sequence"/>
</dbReference>
<comment type="similarity">
    <text evidence="1">Belongs to the DnaB/DnaD family.</text>
</comment>
<organism evidence="3 4">
    <name type="scientific">Tigheibacillus halophilus</name>
    <dbReference type="NCBI Taxonomy" id="361280"/>
    <lineage>
        <taxon>Bacteria</taxon>
        <taxon>Bacillati</taxon>
        <taxon>Bacillota</taxon>
        <taxon>Bacilli</taxon>
        <taxon>Bacillales</taxon>
        <taxon>Bacillaceae</taxon>
        <taxon>Tigheibacillus</taxon>
    </lineage>
</organism>
<sequence>MTKEEKLIQELENISPQQLLADLSKGKRASAQDMKVISDVMTSQGLPSPVMNVLIHYVLLQTDMKLSKAYLETIASHWSRANLQTAKEAMVFAKRQQQTKFKTVKKPAKYRQYANKARVVPDWINDNHTKPKINDEQDAQVNVQKEKDELLAFINQYTDKKKNNYSQG</sequence>
<evidence type="ECO:0000313" key="3">
    <source>
        <dbReference type="EMBL" id="MDY0396951.1"/>
    </source>
</evidence>
<proteinExistence type="inferred from homology"/>
<dbReference type="InterPro" id="IPR006343">
    <property type="entry name" value="DnaB/C_C"/>
</dbReference>
<reference evidence="3 4" key="1">
    <citation type="submission" date="2023-10" db="EMBL/GenBank/DDBJ databases">
        <title>Virgibacillus halophilus 5B73C genome.</title>
        <authorList>
            <person name="Miliotis G."/>
            <person name="Sengupta P."/>
            <person name="Hameed A."/>
            <person name="Chuvochina M."/>
            <person name="Mcdonagh F."/>
            <person name="Simpson A.C."/>
            <person name="Singh N.K."/>
            <person name="Rekha P.D."/>
            <person name="Raman K."/>
            <person name="Hugenholtz P."/>
            <person name="Venkateswaran K."/>
        </authorList>
    </citation>
    <scope>NUCLEOTIDE SEQUENCE [LARGE SCALE GENOMIC DNA]</scope>
    <source>
        <strain evidence="3 4">5B73C</strain>
    </source>
</reference>
<feature type="domain" description="DnaB/C C-terminal" evidence="2">
    <location>
        <begin position="26"/>
        <end position="90"/>
    </location>
</feature>
<evidence type="ECO:0000313" key="4">
    <source>
        <dbReference type="Proteomes" id="UP001281447"/>
    </source>
</evidence>
<keyword evidence="4" id="KW-1185">Reference proteome</keyword>
<evidence type="ECO:0000259" key="2">
    <source>
        <dbReference type="Pfam" id="PF07261"/>
    </source>
</evidence>
<gene>
    <name evidence="3" type="ORF">RWE15_24980</name>
</gene>
<evidence type="ECO:0000256" key="1">
    <source>
        <dbReference type="ARBA" id="ARBA00093462"/>
    </source>
</evidence>
<name>A0ABU5CC77_9BACI</name>
<dbReference type="EMBL" id="JAWDIP010000004">
    <property type="protein sequence ID" value="MDY0396951.1"/>
    <property type="molecule type" value="Genomic_DNA"/>
</dbReference>
<dbReference type="Pfam" id="PF07261">
    <property type="entry name" value="DnaB_2"/>
    <property type="match status" value="1"/>
</dbReference>
<accession>A0ABU5CC77</accession>